<keyword evidence="8" id="KW-0804">Transcription</keyword>
<dbReference type="PROSITE" id="PS50110">
    <property type="entry name" value="RESPONSE_REGULATORY"/>
    <property type="match status" value="1"/>
</dbReference>
<evidence type="ECO:0000256" key="2">
    <source>
        <dbReference type="ARBA" id="ARBA00018672"/>
    </source>
</evidence>
<dbReference type="SUPFAM" id="SSF52172">
    <property type="entry name" value="CheY-like"/>
    <property type="match status" value="1"/>
</dbReference>
<keyword evidence="4 10" id="KW-0597">Phosphoprotein</keyword>
<evidence type="ECO:0000313" key="13">
    <source>
        <dbReference type="EMBL" id="PNT94997.1"/>
    </source>
</evidence>
<dbReference type="SMART" id="SM00448">
    <property type="entry name" value="REC"/>
    <property type="match status" value="1"/>
</dbReference>
<gene>
    <name evidence="13" type="ORF">CDQ84_17900</name>
</gene>
<dbReference type="InterPro" id="IPR051552">
    <property type="entry name" value="HptR"/>
</dbReference>
<dbReference type="KEGG" id="cthd:CDO33_08645"/>
<dbReference type="Gene3D" id="1.10.10.60">
    <property type="entry name" value="Homeodomain-like"/>
    <property type="match status" value="2"/>
</dbReference>
<dbReference type="RefSeq" id="WP_103083105.1">
    <property type="nucleotide sequence ID" value="NZ_CP021850.1"/>
</dbReference>
<dbReference type="Gene3D" id="3.40.50.2300">
    <property type="match status" value="1"/>
</dbReference>
<feature type="domain" description="Response regulatory" evidence="12">
    <location>
        <begin position="3"/>
        <end position="120"/>
    </location>
</feature>
<dbReference type="PROSITE" id="PS01124">
    <property type="entry name" value="HTH_ARAC_FAMILY_2"/>
    <property type="match status" value="1"/>
</dbReference>
<dbReference type="GO" id="GO:0043565">
    <property type="term" value="F:sequence-specific DNA binding"/>
    <property type="evidence" value="ECO:0007669"/>
    <property type="project" value="InterPro"/>
</dbReference>
<dbReference type="AlphaFoldDB" id="A0A2K2F712"/>
<evidence type="ECO:0000256" key="1">
    <source>
        <dbReference type="ARBA" id="ARBA00004496"/>
    </source>
</evidence>
<dbReference type="InterPro" id="IPR001789">
    <property type="entry name" value="Sig_transdc_resp-reg_receiver"/>
</dbReference>
<evidence type="ECO:0000259" key="11">
    <source>
        <dbReference type="PROSITE" id="PS01124"/>
    </source>
</evidence>
<dbReference type="GO" id="GO:0005737">
    <property type="term" value="C:cytoplasm"/>
    <property type="evidence" value="ECO:0007669"/>
    <property type="project" value="UniProtKB-SubCell"/>
</dbReference>
<evidence type="ECO:0000256" key="3">
    <source>
        <dbReference type="ARBA" id="ARBA00022490"/>
    </source>
</evidence>
<dbReference type="InterPro" id="IPR018060">
    <property type="entry name" value="HTH_AraC"/>
</dbReference>
<dbReference type="PRINTS" id="PR00032">
    <property type="entry name" value="HTHARAC"/>
</dbReference>
<evidence type="ECO:0000256" key="6">
    <source>
        <dbReference type="ARBA" id="ARBA00023015"/>
    </source>
</evidence>
<evidence type="ECO:0000256" key="4">
    <source>
        <dbReference type="ARBA" id="ARBA00022553"/>
    </source>
</evidence>
<dbReference type="GO" id="GO:0003700">
    <property type="term" value="F:DNA-binding transcription factor activity"/>
    <property type="evidence" value="ECO:0007669"/>
    <property type="project" value="InterPro"/>
</dbReference>
<dbReference type="InterPro" id="IPR020449">
    <property type="entry name" value="Tscrpt_reg_AraC-type_HTH"/>
</dbReference>
<dbReference type="PANTHER" id="PTHR42713:SF3">
    <property type="entry name" value="TRANSCRIPTIONAL REGULATORY PROTEIN HPTR"/>
    <property type="match status" value="1"/>
</dbReference>
<feature type="modified residue" description="4-aspartylphosphate" evidence="10">
    <location>
        <position position="55"/>
    </location>
</feature>
<evidence type="ECO:0000256" key="7">
    <source>
        <dbReference type="ARBA" id="ARBA00023125"/>
    </source>
</evidence>
<comment type="caution">
    <text evidence="13">The sequence shown here is derived from an EMBL/GenBank/DDBJ whole genome shotgun (WGS) entry which is preliminary data.</text>
</comment>
<evidence type="ECO:0000256" key="8">
    <source>
        <dbReference type="ARBA" id="ARBA00023163"/>
    </source>
</evidence>
<keyword evidence="5" id="KW-0902">Two-component regulatory system</keyword>
<dbReference type="OrthoDB" id="384217at2"/>
<dbReference type="InterPro" id="IPR011006">
    <property type="entry name" value="CheY-like_superfamily"/>
</dbReference>
<proteinExistence type="predicted"/>
<evidence type="ECO:0000313" key="14">
    <source>
        <dbReference type="Proteomes" id="UP000236151"/>
    </source>
</evidence>
<evidence type="ECO:0000259" key="12">
    <source>
        <dbReference type="PROSITE" id="PS50110"/>
    </source>
</evidence>
<comment type="subcellular location">
    <subcellularLocation>
        <location evidence="1">Cytoplasm</location>
    </subcellularLocation>
</comment>
<dbReference type="Pfam" id="PF00072">
    <property type="entry name" value="Response_reg"/>
    <property type="match status" value="1"/>
</dbReference>
<organism evidence="13 14">
    <name type="scientific">Clostridium thermosuccinogenes</name>
    <dbReference type="NCBI Taxonomy" id="84032"/>
    <lineage>
        <taxon>Bacteria</taxon>
        <taxon>Bacillati</taxon>
        <taxon>Bacillota</taxon>
        <taxon>Clostridia</taxon>
        <taxon>Eubacteriales</taxon>
        <taxon>Clostridiaceae</taxon>
        <taxon>Clostridium</taxon>
    </lineage>
</organism>
<reference evidence="13 14" key="1">
    <citation type="submission" date="2017-06" db="EMBL/GenBank/DDBJ databases">
        <title>Investigating the central metabolism of Clostridium thermosuccinogenes.</title>
        <authorList>
            <person name="Koendjbiharie J.G."/>
            <person name="van Kranenburg R."/>
        </authorList>
    </citation>
    <scope>NUCLEOTIDE SEQUENCE [LARGE SCALE GENOMIC DNA]</scope>
    <source>
        <strain evidence="13 14">DSM 5806</strain>
    </source>
</reference>
<feature type="domain" description="HTH araC/xylS-type" evidence="11">
    <location>
        <begin position="433"/>
        <end position="531"/>
    </location>
</feature>
<dbReference type="InterPro" id="IPR009057">
    <property type="entry name" value="Homeodomain-like_sf"/>
</dbReference>
<dbReference type="Proteomes" id="UP000236151">
    <property type="component" value="Unassembled WGS sequence"/>
</dbReference>
<dbReference type="PANTHER" id="PTHR42713">
    <property type="entry name" value="HISTIDINE KINASE-RELATED"/>
    <property type="match status" value="1"/>
</dbReference>
<evidence type="ECO:0000256" key="5">
    <source>
        <dbReference type="ARBA" id="ARBA00023012"/>
    </source>
</evidence>
<name>A0A2K2F712_9CLOT</name>
<keyword evidence="14" id="KW-1185">Reference proteome</keyword>
<comment type="function">
    <text evidence="9">May play the central regulatory role in sporulation. It may be an element of the effector pathway responsible for the activation of sporulation genes in response to nutritional stress. Spo0A may act in concert with spo0H (a sigma factor) to control the expression of some genes that are critical to the sporulation process.</text>
</comment>
<evidence type="ECO:0000256" key="10">
    <source>
        <dbReference type="PROSITE-ProRule" id="PRU00169"/>
    </source>
</evidence>
<dbReference type="SUPFAM" id="SSF46689">
    <property type="entry name" value="Homeodomain-like"/>
    <property type="match status" value="2"/>
</dbReference>
<sequence>MFKMMIVDDEMMVRIGLSSIIEWEKLNCCILSEAVDGIEALEKIRQDPPDIVITDIRMPGMDGLELARHISEEFPNIKVIILTGYADFEYAQSAIKYGVIDFVLKPTEIESIESAVSKAVKSLESEINKNRLVEDLNSTINSQLPNMREKLICDCINLIITDASEISKSMEQLSMESKPFYMVLGELEDDVLEIRNTQASSCQPKNSILKNIMDMSFKDFTHWCAVLDESHCCTVVLSQSQSLAEDIQKILAACHDITDIFESSYDLHVTLGISDRVQTPGAFRMAYEQSVSALSYTLQDGNRINLYVRNFSEGYPEINSINTIISRIINSVKLGKIETCKENITELFNRMIETKTSIEHMREIAVFIASSLMQFLPDKFFDIESSSDNNPLVLSKILKTFNSGNLKSLLCSLAFQICSELKKSFVQNNAIISKVNDYIAQNYQKNIRLAAIANHIHVNSSYLSRLYRQETGITITDAISRYRIEKAKEFLQNPEIKAYEVAYLVGFEDAAYFSLMFKRHTGCSPTEYRQLSNRE</sequence>
<dbReference type="Pfam" id="PF12833">
    <property type="entry name" value="HTH_18"/>
    <property type="match status" value="1"/>
</dbReference>
<dbReference type="EMBL" id="NIOJ01000080">
    <property type="protein sequence ID" value="PNT94997.1"/>
    <property type="molecule type" value="Genomic_DNA"/>
</dbReference>
<evidence type="ECO:0000256" key="9">
    <source>
        <dbReference type="ARBA" id="ARBA00024867"/>
    </source>
</evidence>
<dbReference type="SMART" id="SM00342">
    <property type="entry name" value="HTH_ARAC"/>
    <property type="match status" value="1"/>
</dbReference>
<keyword evidence="3" id="KW-0963">Cytoplasm</keyword>
<keyword evidence="7" id="KW-0238">DNA-binding</keyword>
<dbReference type="GO" id="GO:0000160">
    <property type="term" value="P:phosphorelay signal transduction system"/>
    <property type="evidence" value="ECO:0007669"/>
    <property type="project" value="UniProtKB-KW"/>
</dbReference>
<dbReference type="CDD" id="cd17536">
    <property type="entry name" value="REC_YesN-like"/>
    <property type="match status" value="1"/>
</dbReference>
<accession>A0A2K2F712</accession>
<keyword evidence="6" id="KW-0805">Transcription regulation</keyword>
<protein>
    <recommendedName>
        <fullName evidence="2">Stage 0 sporulation protein A homolog</fullName>
    </recommendedName>
</protein>